<dbReference type="GO" id="GO:0006508">
    <property type="term" value="P:proteolysis"/>
    <property type="evidence" value="ECO:0007669"/>
    <property type="project" value="UniProtKB-KW"/>
</dbReference>
<protein>
    <submittedName>
        <fullName evidence="3">Serine protease 48</fullName>
    </submittedName>
</protein>
<evidence type="ECO:0000256" key="1">
    <source>
        <dbReference type="ARBA" id="ARBA00023157"/>
    </source>
</evidence>
<dbReference type="PROSITE" id="PS50240">
    <property type="entry name" value="TRYPSIN_DOM"/>
    <property type="match status" value="1"/>
</dbReference>
<dbReference type="Pfam" id="PF00089">
    <property type="entry name" value="Trypsin"/>
    <property type="match status" value="1"/>
</dbReference>
<sequence>MANGKKAHVGTVPWTVGIYRLNGNTSRYDLICGGSLISPNLVVSVAHCFWYKGILSKQISIKDNSYKVAIGKYDKNFTVIEKYENTIKMDVNMIYINEAYEGSKNIYAYDIAVIVLSNGVYFNNAVSPICIDWRNKYFEPNGNEGKIFEWKSIENDTSNSVLLETSLPYIDRPSCEKMYTDGFDIFVTVDKFCAGSKLVYGEDLDEEDSGLGLMYSHLESYYLTGVLSLKQLSTNNSITLFTDIKYHMKWIRALNNKHRDYDTTFCVLPAVEGVLYSYVGSNEILAHGTFIKKDITVNENCDVGYHKAYPNGFRVCQGNGKWISISEKLCLKMCPPLLSESLDIKCTLNGKFTNCSNPSIPGTIAIPSCKPTYITPIGLEDTPFELICQSNGMWNNQLYKCKPYCGKIYTDGKILIANGTKALFGSAPWNVGIYRLNKATSKYDLICGGSIIAPNLVVSGKNCTMYLKKN</sequence>
<dbReference type="EMBL" id="GGMR01003368">
    <property type="protein sequence ID" value="MBY15987.1"/>
    <property type="molecule type" value="Transcribed_RNA"/>
</dbReference>
<dbReference type="PANTHER" id="PTHR24253:SF176">
    <property type="entry name" value="CORIN, ISOFORM B"/>
    <property type="match status" value="1"/>
</dbReference>
<evidence type="ECO:0000313" key="3">
    <source>
        <dbReference type="EMBL" id="MBY15987.1"/>
    </source>
</evidence>
<dbReference type="InterPro" id="IPR009003">
    <property type="entry name" value="Peptidase_S1_PA"/>
</dbReference>
<name>A0A2S2NFN7_SCHGA</name>
<dbReference type="InterPro" id="IPR001254">
    <property type="entry name" value="Trypsin_dom"/>
</dbReference>
<keyword evidence="3" id="KW-0645">Protease</keyword>
<evidence type="ECO:0000259" key="2">
    <source>
        <dbReference type="PROSITE" id="PS50240"/>
    </source>
</evidence>
<proteinExistence type="predicted"/>
<dbReference type="SMART" id="SM00020">
    <property type="entry name" value="Tryp_SPc"/>
    <property type="match status" value="1"/>
</dbReference>
<keyword evidence="1" id="KW-1015">Disulfide bond</keyword>
<organism evidence="3">
    <name type="scientific">Schizaphis graminum</name>
    <name type="common">Green bug aphid</name>
    <dbReference type="NCBI Taxonomy" id="13262"/>
    <lineage>
        <taxon>Eukaryota</taxon>
        <taxon>Metazoa</taxon>
        <taxon>Ecdysozoa</taxon>
        <taxon>Arthropoda</taxon>
        <taxon>Hexapoda</taxon>
        <taxon>Insecta</taxon>
        <taxon>Pterygota</taxon>
        <taxon>Neoptera</taxon>
        <taxon>Paraneoptera</taxon>
        <taxon>Hemiptera</taxon>
        <taxon>Sternorrhyncha</taxon>
        <taxon>Aphidomorpha</taxon>
        <taxon>Aphidoidea</taxon>
        <taxon>Aphididae</taxon>
        <taxon>Aphidini</taxon>
        <taxon>Schizaphis</taxon>
    </lineage>
</organism>
<dbReference type="AlphaFoldDB" id="A0A2S2NFN7"/>
<dbReference type="GO" id="GO:0004252">
    <property type="term" value="F:serine-type endopeptidase activity"/>
    <property type="evidence" value="ECO:0007669"/>
    <property type="project" value="InterPro"/>
</dbReference>
<dbReference type="PANTHER" id="PTHR24253">
    <property type="entry name" value="TRANSMEMBRANE PROTEASE SERINE"/>
    <property type="match status" value="1"/>
</dbReference>
<dbReference type="SUPFAM" id="SSF50494">
    <property type="entry name" value="Trypsin-like serine proteases"/>
    <property type="match status" value="2"/>
</dbReference>
<gene>
    <name evidence="3" type="primary">PRSS48_0</name>
    <name evidence="3" type="ORF">g.128129</name>
</gene>
<reference evidence="3" key="1">
    <citation type="submission" date="2018-04" db="EMBL/GenBank/DDBJ databases">
        <title>Transcriptome of Schizaphis graminum biotype I.</title>
        <authorList>
            <person name="Scully E.D."/>
            <person name="Geib S.M."/>
            <person name="Palmer N.A."/>
            <person name="Koch K."/>
            <person name="Bradshaw J."/>
            <person name="Heng-Moss T."/>
            <person name="Sarath G."/>
        </authorList>
    </citation>
    <scope>NUCLEOTIDE SEQUENCE</scope>
</reference>
<feature type="domain" description="Peptidase S1" evidence="2">
    <location>
        <begin position="1"/>
        <end position="296"/>
    </location>
</feature>
<accession>A0A2S2NFN7</accession>
<keyword evidence="3" id="KW-0378">Hydrolase</keyword>
<dbReference type="InterPro" id="IPR043504">
    <property type="entry name" value="Peptidase_S1_PA_chymotrypsin"/>
</dbReference>
<dbReference type="Gene3D" id="2.40.10.10">
    <property type="entry name" value="Trypsin-like serine proteases"/>
    <property type="match status" value="2"/>
</dbReference>